<proteinExistence type="predicted"/>
<dbReference type="AlphaFoldDB" id="A0A1K1LFC4"/>
<dbReference type="PIRSF" id="PIRSF006162">
    <property type="entry name" value="PgpA"/>
    <property type="match status" value="1"/>
</dbReference>
<keyword evidence="1" id="KW-0812">Transmembrane</keyword>
<accession>A0A1K1LFC4</accession>
<dbReference type="UniPathway" id="UPA00084">
    <property type="reaction ID" value="UER00504"/>
</dbReference>
<keyword evidence="4" id="KW-1185">Reference proteome</keyword>
<keyword evidence="1" id="KW-1133">Transmembrane helix</keyword>
<gene>
    <name evidence="3" type="ORF">DESPIGER_1565</name>
</gene>
<dbReference type="InterPro" id="IPR026037">
    <property type="entry name" value="PgpA"/>
</dbReference>
<evidence type="ECO:0000259" key="2">
    <source>
        <dbReference type="Pfam" id="PF04608"/>
    </source>
</evidence>
<dbReference type="EMBL" id="LT630450">
    <property type="protein sequence ID" value="SFV73403.1"/>
    <property type="molecule type" value="Genomic_DNA"/>
</dbReference>
<evidence type="ECO:0000313" key="3">
    <source>
        <dbReference type="EMBL" id="SFV73403.1"/>
    </source>
</evidence>
<evidence type="ECO:0000313" key="4">
    <source>
        <dbReference type="Proteomes" id="UP000186323"/>
    </source>
</evidence>
<evidence type="ECO:0000256" key="1">
    <source>
        <dbReference type="SAM" id="Phobius"/>
    </source>
</evidence>
<feature type="transmembrane region" description="Helical" evidence="1">
    <location>
        <begin position="130"/>
        <end position="152"/>
    </location>
</feature>
<dbReference type="EC" id="3.1.3.27" evidence="3"/>
<name>A0A1K1LFC4_9BACT</name>
<dbReference type="RefSeq" id="WP_072335125.1">
    <property type="nucleotide sequence ID" value="NZ_CALJDE010000064.1"/>
</dbReference>
<dbReference type="InterPro" id="IPR007686">
    <property type="entry name" value="YutG/PgpA"/>
</dbReference>
<dbReference type="GO" id="GO:0006655">
    <property type="term" value="P:phosphatidylglycerol biosynthetic process"/>
    <property type="evidence" value="ECO:0007669"/>
    <property type="project" value="UniProtKB-UniPathway"/>
</dbReference>
<feature type="transmembrane region" description="Helical" evidence="1">
    <location>
        <begin position="45"/>
        <end position="63"/>
    </location>
</feature>
<protein>
    <submittedName>
        <fullName evidence="3">Phosphatidylglycerophosphatase A</fullName>
        <ecNumber evidence="3">3.1.3.27</ecNumber>
    </submittedName>
</protein>
<dbReference type="GO" id="GO:0008962">
    <property type="term" value="F:phosphatidylglycerophosphatase activity"/>
    <property type="evidence" value="ECO:0007669"/>
    <property type="project" value="UniProtKB-EC"/>
</dbReference>
<dbReference type="KEGG" id="dpg:DESPIGER_1565"/>
<keyword evidence="1" id="KW-0472">Membrane</keyword>
<dbReference type="PANTHER" id="PTHR36305:SF1">
    <property type="entry name" value="PHOSPHATIDYLGLYCEROPHOSPHATASE A"/>
    <property type="match status" value="1"/>
</dbReference>
<reference evidence="4" key="1">
    <citation type="submission" date="2016-10" db="EMBL/GenBank/DDBJ databases">
        <authorList>
            <person name="Wegmann U."/>
        </authorList>
    </citation>
    <scope>NUCLEOTIDE SEQUENCE [LARGE SCALE GENOMIC DNA]</scope>
</reference>
<keyword evidence="3" id="KW-0378">Hydrolase</keyword>
<dbReference type="PANTHER" id="PTHR36305">
    <property type="entry name" value="PHOSPHATIDYLGLYCEROPHOSPHATASE A"/>
    <property type="match status" value="1"/>
</dbReference>
<feature type="domain" description="YutG/PgpA" evidence="2">
    <location>
        <begin position="15"/>
        <end position="152"/>
    </location>
</feature>
<dbReference type="SUPFAM" id="SSF101307">
    <property type="entry name" value="YutG-like"/>
    <property type="match status" value="1"/>
</dbReference>
<dbReference type="OrthoDB" id="9804091at2"/>
<dbReference type="InterPro" id="IPR036681">
    <property type="entry name" value="PgpA-like_sf"/>
</dbReference>
<organism evidence="3 4">
    <name type="scientific">Desulfovibrio piger</name>
    <dbReference type="NCBI Taxonomy" id="901"/>
    <lineage>
        <taxon>Bacteria</taxon>
        <taxon>Pseudomonadati</taxon>
        <taxon>Thermodesulfobacteriota</taxon>
        <taxon>Desulfovibrionia</taxon>
        <taxon>Desulfovibrionales</taxon>
        <taxon>Desulfovibrionaceae</taxon>
        <taxon>Desulfovibrio</taxon>
    </lineage>
</organism>
<dbReference type="CDD" id="cd06971">
    <property type="entry name" value="PgpA"/>
    <property type="match status" value="1"/>
</dbReference>
<dbReference type="Proteomes" id="UP000186323">
    <property type="component" value="Chromosome I"/>
</dbReference>
<dbReference type="Pfam" id="PF04608">
    <property type="entry name" value="PgpA"/>
    <property type="match status" value="1"/>
</dbReference>
<sequence>MSFWNTCILAYCRLGIAGLSPRAPGTAGSALAALLAPLIFLPLPLWGRLLFLAVIVVTGGLAATRAEILLGRTDPGEVVIDELAGVWIALLPLGADQWSWPGLVWAFALFRLFDIWKPWPVHASETWLPAGWGIMLDDILAGLMAMCCMLVLRALGWV</sequence>